<keyword evidence="6 10" id="KW-0157">Chromophore</keyword>
<dbReference type="PANTHER" id="PTHR11455:SF9">
    <property type="entry name" value="CRYPTOCHROME CIRCADIAN CLOCK 5 ISOFORM X1"/>
    <property type="match status" value="1"/>
</dbReference>
<dbReference type="EMBL" id="CP022115">
    <property type="protein sequence ID" value="ASJ25510.1"/>
    <property type="molecule type" value="Genomic_DNA"/>
</dbReference>
<dbReference type="PANTHER" id="PTHR11455">
    <property type="entry name" value="CRYPTOCHROME"/>
    <property type="match status" value="1"/>
</dbReference>
<evidence type="ECO:0000256" key="2">
    <source>
        <dbReference type="ARBA" id="ARBA00013149"/>
    </source>
</evidence>
<dbReference type="RefSeq" id="WP_088861337.1">
    <property type="nucleotide sequence ID" value="NZ_CP022115.1"/>
</dbReference>
<dbReference type="Proteomes" id="UP000197424">
    <property type="component" value="Chromosome"/>
</dbReference>
<dbReference type="InterPro" id="IPR036134">
    <property type="entry name" value="Crypto/Photolyase_FAD-like_sf"/>
</dbReference>
<feature type="domain" description="Photolyase/cryptochrome alpha/beta" evidence="11">
    <location>
        <begin position="4"/>
        <end position="133"/>
    </location>
</feature>
<dbReference type="InterPro" id="IPR006050">
    <property type="entry name" value="DNA_photolyase_N"/>
</dbReference>
<dbReference type="OrthoDB" id="9772484at2"/>
<dbReference type="GO" id="GO:0003904">
    <property type="term" value="F:deoxyribodipyrimidine photo-lyase activity"/>
    <property type="evidence" value="ECO:0007669"/>
    <property type="project" value="UniProtKB-EC"/>
</dbReference>
<dbReference type="GO" id="GO:0003677">
    <property type="term" value="F:DNA binding"/>
    <property type="evidence" value="ECO:0007669"/>
    <property type="project" value="TreeGrafter"/>
</dbReference>
<evidence type="ECO:0000256" key="4">
    <source>
        <dbReference type="ARBA" id="ARBA00022630"/>
    </source>
</evidence>
<gene>
    <name evidence="12" type="primary">phrB</name>
    <name evidence="12" type="ORF">LHGZ1_2679</name>
</gene>
<evidence type="ECO:0000256" key="9">
    <source>
        <dbReference type="PIRSR" id="PIRSR602081-2"/>
    </source>
</evidence>
<dbReference type="Gene3D" id="1.25.40.80">
    <property type="match status" value="1"/>
</dbReference>
<evidence type="ECO:0000259" key="11">
    <source>
        <dbReference type="PROSITE" id="PS51645"/>
    </source>
</evidence>
<evidence type="ECO:0000256" key="3">
    <source>
        <dbReference type="ARBA" id="ARBA00014046"/>
    </source>
</evidence>
<dbReference type="SUPFAM" id="SSF48173">
    <property type="entry name" value="Cryptochrome/photolyase FAD-binding domain"/>
    <property type="match status" value="1"/>
</dbReference>
<dbReference type="FunFam" id="1.10.579.10:FF:000003">
    <property type="entry name" value="Deoxyribodipyrimidine photo-lyase"/>
    <property type="match status" value="1"/>
</dbReference>
<dbReference type="PROSITE" id="PS51645">
    <property type="entry name" value="PHR_CRY_ALPHA_BETA"/>
    <property type="match status" value="1"/>
</dbReference>
<feature type="binding site" evidence="8">
    <location>
        <begin position="272"/>
        <end position="279"/>
    </location>
    <ligand>
        <name>FAD</name>
        <dbReference type="ChEBI" id="CHEBI:57692"/>
    </ligand>
</feature>
<dbReference type="AlphaFoldDB" id="A0A248LL39"/>
<evidence type="ECO:0000313" key="12">
    <source>
        <dbReference type="EMBL" id="ASJ25510.1"/>
    </source>
</evidence>
<feature type="binding site" evidence="8">
    <location>
        <position position="269"/>
    </location>
    <ligand>
        <name>FAD</name>
        <dbReference type="ChEBI" id="CHEBI:57692"/>
    </ligand>
</feature>
<accession>A0A248LL39</accession>
<feature type="binding site" evidence="8">
    <location>
        <begin position="370"/>
        <end position="372"/>
    </location>
    <ligand>
        <name>FAD</name>
        <dbReference type="ChEBI" id="CHEBI:57692"/>
    </ligand>
</feature>
<evidence type="ECO:0000256" key="7">
    <source>
        <dbReference type="ARBA" id="ARBA00033999"/>
    </source>
</evidence>
<evidence type="ECO:0000256" key="1">
    <source>
        <dbReference type="ARBA" id="ARBA00001932"/>
    </source>
</evidence>
<dbReference type="PROSITE" id="PS00394">
    <property type="entry name" value="DNA_PHOTOLYASES_1_1"/>
    <property type="match status" value="1"/>
</dbReference>
<evidence type="ECO:0000256" key="10">
    <source>
        <dbReference type="RuleBase" id="RU004182"/>
    </source>
</evidence>
<protein>
    <recommendedName>
        <fullName evidence="3">Deoxyribodipyrimidine photo-lyase</fullName>
        <ecNumber evidence="2">4.1.99.3</ecNumber>
    </recommendedName>
</protein>
<evidence type="ECO:0000313" key="13">
    <source>
        <dbReference type="Proteomes" id="UP000197424"/>
    </source>
</evidence>
<sequence>MPYPRSLCWLRRDLRLDDHAALSSALQQSREVVCVFVFDRAILDSLPASDRRVDFIHRSLCELQARLQQHGSTLVCRYGWADEALPALAAELGAQAVFAAQDDEPASVTRDARVAGQLEQAGCILHLVKDHTLRARDELLTRTGTPFTVFTPYARAWLARLAPADMAEWPVAPYLDRLCPLPAQPLPSLASMGFTDTGLAALGWQAGSTGAQAALAQFLPRLPLYHEERDFPALDATSRLSPHLRFGTLSVRQLVRLATDAGHEGAHAWLNELVWRDFYHQVLWHRPQLAQGHAFKPVYDQLDWPGEADHFAAWTEGRTGYPLVDAAMRQLRQTGWMHNRLRMICASFLAKDLLLDWRLGEAWFAECLLDFDFAANNGGWQWAASTGCDAQPYFRIFNPVSQSRKFDPDGHFIRHFVPELARLDAEAIHAPWLARRLPPGFSPGHDYPLPLVDHARQRERALALYGRGG</sequence>
<organism evidence="12 13">
    <name type="scientific">Laribacter hongkongensis</name>
    <dbReference type="NCBI Taxonomy" id="168471"/>
    <lineage>
        <taxon>Bacteria</taxon>
        <taxon>Pseudomonadati</taxon>
        <taxon>Pseudomonadota</taxon>
        <taxon>Betaproteobacteria</taxon>
        <taxon>Neisseriales</taxon>
        <taxon>Aquaspirillaceae</taxon>
        <taxon>Laribacter</taxon>
    </lineage>
</organism>
<proteinExistence type="inferred from homology"/>
<dbReference type="InterPro" id="IPR005101">
    <property type="entry name" value="Cryptochr/Photolyase_FAD-bd"/>
</dbReference>
<feature type="site" description="Electron transfer via tryptophanyl radical" evidence="9">
    <location>
        <position position="380"/>
    </location>
</feature>
<feature type="binding site" evidence="8">
    <location>
        <begin position="237"/>
        <end position="241"/>
    </location>
    <ligand>
        <name>FAD</name>
        <dbReference type="ChEBI" id="CHEBI:57692"/>
    </ligand>
</feature>
<dbReference type="SUPFAM" id="SSF52425">
    <property type="entry name" value="Cryptochrome/photolyase, N-terminal domain"/>
    <property type="match status" value="1"/>
</dbReference>
<dbReference type="GO" id="GO:0000719">
    <property type="term" value="P:photoreactive repair"/>
    <property type="evidence" value="ECO:0007669"/>
    <property type="project" value="UniProtKB-ARBA"/>
</dbReference>
<dbReference type="PROSITE" id="PS00691">
    <property type="entry name" value="DNA_PHOTOLYASES_1_2"/>
    <property type="match status" value="1"/>
</dbReference>
<feature type="binding site" evidence="8">
    <location>
        <position position="225"/>
    </location>
    <ligand>
        <name>FAD</name>
        <dbReference type="ChEBI" id="CHEBI:57692"/>
    </ligand>
</feature>
<comment type="cofactor">
    <cofactor evidence="8">
        <name>FAD</name>
        <dbReference type="ChEBI" id="CHEBI:57692"/>
    </cofactor>
    <text evidence="8">Binds 1 FAD per subunit.</text>
</comment>
<comment type="cofactor">
    <cofactor evidence="1">
        <name>(6R)-5,10-methylene-5,6,7,8-tetrahydrofolate</name>
        <dbReference type="ChEBI" id="CHEBI:15636"/>
    </cofactor>
</comment>
<name>A0A248LL39_9NEIS</name>
<evidence type="ECO:0000256" key="8">
    <source>
        <dbReference type="PIRSR" id="PIRSR602081-1"/>
    </source>
</evidence>
<dbReference type="PRINTS" id="PR00147">
    <property type="entry name" value="DNAPHOTLYASE"/>
</dbReference>
<feature type="site" description="Electron transfer via tryptophanyl radical" evidence="9">
    <location>
        <position position="304"/>
    </location>
</feature>
<reference evidence="13" key="1">
    <citation type="submission" date="2017-06" db="EMBL/GenBank/DDBJ databases">
        <title>Whole genome sequence of Laribacter hongkongensis LHGZ1.</title>
        <authorList>
            <person name="Chen D."/>
            <person name="Wu H."/>
            <person name="Chen J."/>
        </authorList>
    </citation>
    <scope>NUCLEOTIDE SEQUENCE [LARGE SCALE GENOMIC DNA]</scope>
    <source>
        <strain evidence="13">LHGZ1</strain>
    </source>
</reference>
<dbReference type="GO" id="GO:0009416">
    <property type="term" value="P:response to light stimulus"/>
    <property type="evidence" value="ECO:0007669"/>
    <property type="project" value="TreeGrafter"/>
</dbReference>
<dbReference type="EC" id="4.1.99.3" evidence="2"/>
<dbReference type="InterPro" id="IPR014729">
    <property type="entry name" value="Rossmann-like_a/b/a_fold"/>
</dbReference>
<dbReference type="GO" id="GO:0071949">
    <property type="term" value="F:FAD binding"/>
    <property type="evidence" value="ECO:0007669"/>
    <property type="project" value="TreeGrafter"/>
</dbReference>
<dbReference type="InterPro" id="IPR002081">
    <property type="entry name" value="Cryptochrome/DNA_photolyase_1"/>
</dbReference>
<dbReference type="Pfam" id="PF03441">
    <property type="entry name" value="FAD_binding_7"/>
    <property type="match status" value="1"/>
</dbReference>
<dbReference type="InterPro" id="IPR036155">
    <property type="entry name" value="Crypto/Photolyase_N_sf"/>
</dbReference>
<dbReference type="Gene3D" id="1.10.579.10">
    <property type="entry name" value="DNA Cyclobutane Dipyrimidine Photolyase, subunit A, domain 3"/>
    <property type="match status" value="1"/>
</dbReference>
<feature type="site" description="Electron transfer via tryptophanyl radical" evidence="9">
    <location>
        <position position="357"/>
    </location>
</feature>
<dbReference type="Pfam" id="PF00875">
    <property type="entry name" value="DNA_photolyase"/>
    <property type="match status" value="1"/>
</dbReference>
<dbReference type="InterPro" id="IPR018394">
    <property type="entry name" value="DNA_photolyase_1_CS_C"/>
</dbReference>
<comment type="similarity">
    <text evidence="10">Belongs to the DNA photolyase family.</text>
</comment>
<comment type="catalytic activity">
    <reaction evidence="7">
        <text>cyclobutadipyrimidine (in DNA) = 2 pyrimidine residues (in DNA).</text>
        <dbReference type="EC" id="4.1.99.3"/>
    </reaction>
</comment>
<keyword evidence="5 8" id="KW-0274">FAD</keyword>
<dbReference type="Gene3D" id="3.40.50.620">
    <property type="entry name" value="HUPs"/>
    <property type="match status" value="1"/>
</dbReference>
<evidence type="ECO:0000256" key="6">
    <source>
        <dbReference type="ARBA" id="ARBA00022991"/>
    </source>
</evidence>
<keyword evidence="4 8" id="KW-0285">Flavoprotein</keyword>
<evidence type="ECO:0000256" key="5">
    <source>
        <dbReference type="ARBA" id="ARBA00022827"/>
    </source>
</evidence>